<protein>
    <submittedName>
        <fullName evidence="2">Uncharacterized protein</fullName>
    </submittedName>
</protein>
<evidence type="ECO:0000313" key="2">
    <source>
        <dbReference type="EMBL" id="KAK7492844.1"/>
    </source>
</evidence>
<name>A0ABD0L097_9CAEN</name>
<feature type="non-terminal residue" evidence="2">
    <location>
        <position position="183"/>
    </location>
</feature>
<sequence length="183" mass="20518">MDTRGSHSSDEMRMSESRKPPHHLPPLDHDGSEPATPVRPGTRESSAPIIKLNARASEDEANAKPGTEISVSPAPKHSEKRVTISPSVFQHKVTEKSNKPKTHFERLSVYYYRQSLAARIRWKTAIQKVILACRVVRHLASVSMAISQKVGYLTASRKRLQSMEDIDYLIALIKHVKTKASTE</sequence>
<gene>
    <name evidence="2" type="ORF">BaRGS_00015982</name>
</gene>
<evidence type="ECO:0000256" key="1">
    <source>
        <dbReference type="SAM" id="MobiDB-lite"/>
    </source>
</evidence>
<keyword evidence="3" id="KW-1185">Reference proteome</keyword>
<dbReference type="EMBL" id="JACVVK020000099">
    <property type="protein sequence ID" value="KAK7492844.1"/>
    <property type="molecule type" value="Genomic_DNA"/>
</dbReference>
<comment type="caution">
    <text evidence="2">The sequence shown here is derived from an EMBL/GenBank/DDBJ whole genome shotgun (WGS) entry which is preliminary data.</text>
</comment>
<feature type="compositionally biased region" description="Basic and acidic residues" evidence="1">
    <location>
        <begin position="1"/>
        <end position="32"/>
    </location>
</feature>
<dbReference type="AlphaFoldDB" id="A0ABD0L097"/>
<evidence type="ECO:0000313" key="3">
    <source>
        <dbReference type="Proteomes" id="UP001519460"/>
    </source>
</evidence>
<feature type="region of interest" description="Disordered" evidence="1">
    <location>
        <begin position="1"/>
        <end position="86"/>
    </location>
</feature>
<accession>A0ABD0L097</accession>
<dbReference type="Proteomes" id="UP001519460">
    <property type="component" value="Unassembled WGS sequence"/>
</dbReference>
<proteinExistence type="predicted"/>
<reference evidence="2 3" key="1">
    <citation type="journal article" date="2023" name="Sci. Data">
        <title>Genome assembly of the Korean intertidal mud-creeper Batillaria attramentaria.</title>
        <authorList>
            <person name="Patra A.K."/>
            <person name="Ho P.T."/>
            <person name="Jun S."/>
            <person name="Lee S.J."/>
            <person name="Kim Y."/>
            <person name="Won Y.J."/>
        </authorList>
    </citation>
    <scope>NUCLEOTIDE SEQUENCE [LARGE SCALE GENOMIC DNA]</scope>
    <source>
        <strain evidence="2">Wonlab-2016</strain>
    </source>
</reference>
<organism evidence="2 3">
    <name type="scientific">Batillaria attramentaria</name>
    <dbReference type="NCBI Taxonomy" id="370345"/>
    <lineage>
        <taxon>Eukaryota</taxon>
        <taxon>Metazoa</taxon>
        <taxon>Spiralia</taxon>
        <taxon>Lophotrochozoa</taxon>
        <taxon>Mollusca</taxon>
        <taxon>Gastropoda</taxon>
        <taxon>Caenogastropoda</taxon>
        <taxon>Sorbeoconcha</taxon>
        <taxon>Cerithioidea</taxon>
        <taxon>Batillariidae</taxon>
        <taxon>Batillaria</taxon>
    </lineage>
</organism>